<dbReference type="GO" id="GO:0022857">
    <property type="term" value="F:transmembrane transporter activity"/>
    <property type="evidence" value="ECO:0007669"/>
    <property type="project" value="InterPro"/>
</dbReference>
<protein>
    <submittedName>
        <fullName evidence="7">ACS family hexuronate transporter-like MFS transporter</fullName>
    </submittedName>
</protein>
<evidence type="ECO:0000256" key="4">
    <source>
        <dbReference type="ARBA" id="ARBA00023136"/>
    </source>
</evidence>
<sequence length="405" mass="43410">MIHRHRALIVTIFALSLSVTALDRNLLAAVWPILQAQLHVTNAQYGTIVAGFSIAYGVCAPVSGLLVDRFGFTRVAVIALALWSAFGIATAFALNFHALIACRILLGCAESASLPAVAKVYATYLSPPERSMGTAATQIALTIGAVSATLLAGGLTTKYGWQSTFLVAGILGLLWIPLWLWMSATPRNEAQVLLSQSAERGIKRLLREPGLWALVIASLLLMPLYSLWTNWTTVYLVRERGLSTTAANLHFAWIPPILAMLGGISGGWFAMQAARKGTPVQNARFNVCFWAALGLLLTATIPVLPGAGWATAAIGMSFFCTLCISINIYAMALDLFGTSHASFVFSLLTASYGLMQTVISPLIGSWVDHHSFDAVCFLGALSPLCGIAILYGAIFRRVEPEHTPV</sequence>
<dbReference type="InterPro" id="IPR020846">
    <property type="entry name" value="MFS_dom"/>
</dbReference>
<dbReference type="InterPro" id="IPR011701">
    <property type="entry name" value="MFS"/>
</dbReference>
<feature type="transmembrane region" description="Helical" evidence="5">
    <location>
        <begin position="210"/>
        <end position="231"/>
    </location>
</feature>
<feature type="transmembrane region" description="Helical" evidence="5">
    <location>
        <begin position="309"/>
        <end position="331"/>
    </location>
</feature>
<dbReference type="EMBL" id="JACCCW010000002">
    <property type="protein sequence ID" value="NYF80774.1"/>
    <property type="molecule type" value="Genomic_DNA"/>
</dbReference>
<feature type="transmembrane region" description="Helical" evidence="5">
    <location>
        <begin position="74"/>
        <end position="92"/>
    </location>
</feature>
<dbReference type="InterPro" id="IPR050382">
    <property type="entry name" value="MFS_Na/Anion_cotransporter"/>
</dbReference>
<dbReference type="Gene3D" id="1.20.1250.20">
    <property type="entry name" value="MFS general substrate transporter like domains"/>
    <property type="match status" value="1"/>
</dbReference>
<keyword evidence="3 5" id="KW-1133">Transmembrane helix</keyword>
<dbReference type="InterPro" id="IPR036259">
    <property type="entry name" value="MFS_trans_sf"/>
</dbReference>
<feature type="transmembrane region" description="Helical" evidence="5">
    <location>
        <begin position="251"/>
        <end position="271"/>
    </location>
</feature>
<dbReference type="RefSeq" id="WP_179492416.1">
    <property type="nucleotide sequence ID" value="NZ_JACCCW010000002.1"/>
</dbReference>
<evidence type="ECO:0000256" key="5">
    <source>
        <dbReference type="SAM" id="Phobius"/>
    </source>
</evidence>
<evidence type="ECO:0000256" key="1">
    <source>
        <dbReference type="ARBA" id="ARBA00004141"/>
    </source>
</evidence>
<comment type="subcellular location">
    <subcellularLocation>
        <location evidence="1">Membrane</location>
        <topology evidence="1">Multi-pass membrane protein</topology>
    </subcellularLocation>
</comment>
<feature type="transmembrane region" description="Helical" evidence="5">
    <location>
        <begin position="283"/>
        <end position="303"/>
    </location>
</feature>
<evidence type="ECO:0000256" key="2">
    <source>
        <dbReference type="ARBA" id="ARBA00022692"/>
    </source>
</evidence>
<feature type="transmembrane region" description="Helical" evidence="5">
    <location>
        <begin position="372"/>
        <end position="394"/>
    </location>
</feature>
<accession>A0A7Y9PJ93</accession>
<gene>
    <name evidence="7" type="ORF">HDF17_003094</name>
</gene>
<feature type="transmembrane region" description="Helical" evidence="5">
    <location>
        <begin position="45"/>
        <end position="67"/>
    </location>
</feature>
<dbReference type="SUPFAM" id="SSF103473">
    <property type="entry name" value="MFS general substrate transporter"/>
    <property type="match status" value="1"/>
</dbReference>
<dbReference type="Pfam" id="PF07690">
    <property type="entry name" value="MFS_1"/>
    <property type="match status" value="1"/>
</dbReference>
<name>A0A7Y9PJ93_9BACT</name>
<evidence type="ECO:0000313" key="8">
    <source>
        <dbReference type="Proteomes" id="UP000589520"/>
    </source>
</evidence>
<evidence type="ECO:0000259" key="6">
    <source>
        <dbReference type="PROSITE" id="PS50850"/>
    </source>
</evidence>
<dbReference type="GO" id="GO:0016020">
    <property type="term" value="C:membrane"/>
    <property type="evidence" value="ECO:0007669"/>
    <property type="project" value="UniProtKB-SubCell"/>
</dbReference>
<keyword evidence="2 5" id="KW-0812">Transmembrane</keyword>
<keyword evidence="4 5" id="KW-0472">Membrane</keyword>
<proteinExistence type="predicted"/>
<comment type="caution">
    <text evidence="7">The sequence shown here is derived from an EMBL/GenBank/DDBJ whole genome shotgun (WGS) entry which is preliminary data.</text>
</comment>
<dbReference type="PANTHER" id="PTHR11662">
    <property type="entry name" value="SOLUTE CARRIER FAMILY 17"/>
    <property type="match status" value="1"/>
</dbReference>
<evidence type="ECO:0000313" key="7">
    <source>
        <dbReference type="EMBL" id="NYF80774.1"/>
    </source>
</evidence>
<dbReference type="PANTHER" id="PTHR11662:SF399">
    <property type="entry name" value="FI19708P1-RELATED"/>
    <property type="match status" value="1"/>
</dbReference>
<feature type="domain" description="Major facilitator superfamily (MFS) profile" evidence="6">
    <location>
        <begin position="9"/>
        <end position="397"/>
    </location>
</feature>
<organism evidence="7 8">
    <name type="scientific">Granulicella arctica</name>
    <dbReference type="NCBI Taxonomy" id="940613"/>
    <lineage>
        <taxon>Bacteria</taxon>
        <taxon>Pseudomonadati</taxon>
        <taxon>Acidobacteriota</taxon>
        <taxon>Terriglobia</taxon>
        <taxon>Terriglobales</taxon>
        <taxon>Acidobacteriaceae</taxon>
        <taxon>Granulicella</taxon>
    </lineage>
</organism>
<dbReference type="AlphaFoldDB" id="A0A7Y9PJ93"/>
<feature type="transmembrane region" description="Helical" evidence="5">
    <location>
        <begin position="161"/>
        <end position="181"/>
    </location>
</feature>
<reference evidence="7 8" key="1">
    <citation type="submission" date="2020-07" db="EMBL/GenBank/DDBJ databases">
        <title>Genomic Encyclopedia of Type Strains, Phase IV (KMG-V): Genome sequencing to study the core and pangenomes of soil and plant-associated prokaryotes.</title>
        <authorList>
            <person name="Whitman W."/>
        </authorList>
    </citation>
    <scope>NUCLEOTIDE SEQUENCE [LARGE SCALE GENOMIC DNA]</scope>
    <source>
        <strain evidence="7 8">X4EP2</strain>
    </source>
</reference>
<feature type="transmembrane region" description="Helical" evidence="5">
    <location>
        <begin position="343"/>
        <end position="366"/>
    </location>
</feature>
<keyword evidence="8" id="KW-1185">Reference proteome</keyword>
<dbReference type="PROSITE" id="PS50850">
    <property type="entry name" value="MFS"/>
    <property type="match status" value="1"/>
</dbReference>
<dbReference type="Proteomes" id="UP000589520">
    <property type="component" value="Unassembled WGS sequence"/>
</dbReference>
<evidence type="ECO:0000256" key="3">
    <source>
        <dbReference type="ARBA" id="ARBA00022989"/>
    </source>
</evidence>